<evidence type="ECO:0000256" key="8">
    <source>
        <dbReference type="SAM" id="SignalP"/>
    </source>
</evidence>
<dbReference type="GO" id="GO:0015562">
    <property type="term" value="F:efflux transmembrane transporter activity"/>
    <property type="evidence" value="ECO:0007669"/>
    <property type="project" value="InterPro"/>
</dbReference>
<evidence type="ECO:0000256" key="7">
    <source>
        <dbReference type="ARBA" id="ARBA00023237"/>
    </source>
</evidence>
<comment type="subcellular location">
    <subcellularLocation>
        <location evidence="1">Cell outer membrane</location>
    </subcellularLocation>
</comment>
<evidence type="ECO:0000256" key="3">
    <source>
        <dbReference type="ARBA" id="ARBA00022448"/>
    </source>
</evidence>
<keyword evidence="5" id="KW-0812">Transmembrane</keyword>
<keyword evidence="10" id="KW-1185">Reference proteome</keyword>
<dbReference type="Pfam" id="PF02321">
    <property type="entry name" value="OEP"/>
    <property type="match status" value="2"/>
</dbReference>
<dbReference type="NCBIfam" id="TIGR01844">
    <property type="entry name" value="type_I_sec_TolC"/>
    <property type="match status" value="1"/>
</dbReference>
<comment type="similarity">
    <text evidence="2">Belongs to the outer membrane factor (OMF) (TC 1.B.17) family.</text>
</comment>
<proteinExistence type="inferred from homology"/>
<evidence type="ECO:0000256" key="4">
    <source>
        <dbReference type="ARBA" id="ARBA00022452"/>
    </source>
</evidence>
<reference evidence="9 10" key="1">
    <citation type="submission" date="2023-04" db="EMBL/GenBank/DDBJ databases">
        <title>Acinetobacter johnsonii isolate AYTCM encoding NDM-1, OXA-58 and PER-1.</title>
        <authorList>
            <person name="Tian C."/>
            <person name="Wang S."/>
            <person name="Fan X."/>
            <person name="Xia D."/>
        </authorList>
    </citation>
    <scope>NUCLEOTIDE SEQUENCE [LARGE SCALE GENOMIC DNA]</scope>
    <source>
        <strain evidence="9 10">AYTCM</strain>
    </source>
</reference>
<dbReference type="PANTHER" id="PTHR30026:SF22">
    <property type="entry name" value="OUTER MEMBRANE EFFLUX PROTEIN"/>
    <property type="match status" value="1"/>
</dbReference>
<evidence type="ECO:0000256" key="2">
    <source>
        <dbReference type="ARBA" id="ARBA00007613"/>
    </source>
</evidence>
<dbReference type="EMBL" id="CP121776">
    <property type="protein sequence ID" value="WMG19399.1"/>
    <property type="molecule type" value="Genomic_DNA"/>
</dbReference>
<organism evidence="9 10">
    <name type="scientific">Acinetobacter johnsonii</name>
    <dbReference type="NCBI Taxonomy" id="40214"/>
    <lineage>
        <taxon>Bacteria</taxon>
        <taxon>Pseudomonadati</taxon>
        <taxon>Pseudomonadota</taxon>
        <taxon>Gammaproteobacteria</taxon>
        <taxon>Moraxellales</taxon>
        <taxon>Moraxellaceae</taxon>
        <taxon>Acinetobacter</taxon>
    </lineage>
</organism>
<dbReference type="PANTHER" id="PTHR30026">
    <property type="entry name" value="OUTER MEMBRANE PROTEIN TOLC"/>
    <property type="match status" value="1"/>
</dbReference>
<evidence type="ECO:0000313" key="9">
    <source>
        <dbReference type="EMBL" id="WMG19399.1"/>
    </source>
</evidence>
<protein>
    <submittedName>
        <fullName evidence="9">TolC family outer membrane protein</fullName>
    </submittedName>
</protein>
<dbReference type="AlphaFoldDB" id="A0AAJ6LDU6"/>
<dbReference type="InterPro" id="IPR010130">
    <property type="entry name" value="T1SS_OMP_TolC"/>
</dbReference>
<evidence type="ECO:0000256" key="6">
    <source>
        <dbReference type="ARBA" id="ARBA00023136"/>
    </source>
</evidence>
<dbReference type="Gene3D" id="1.20.1600.10">
    <property type="entry name" value="Outer membrane efflux proteins (OEP)"/>
    <property type="match status" value="1"/>
</dbReference>
<keyword evidence="8" id="KW-0732">Signal</keyword>
<keyword evidence="6" id="KW-0472">Membrane</keyword>
<dbReference type="GO" id="GO:0009279">
    <property type="term" value="C:cell outer membrane"/>
    <property type="evidence" value="ECO:0007669"/>
    <property type="project" value="UniProtKB-SubCell"/>
</dbReference>
<feature type="signal peptide" evidence="8">
    <location>
        <begin position="1"/>
        <end position="24"/>
    </location>
</feature>
<keyword evidence="4" id="KW-1134">Transmembrane beta strand</keyword>
<dbReference type="GO" id="GO:0015288">
    <property type="term" value="F:porin activity"/>
    <property type="evidence" value="ECO:0007669"/>
    <property type="project" value="TreeGrafter"/>
</dbReference>
<evidence type="ECO:0000313" key="10">
    <source>
        <dbReference type="Proteomes" id="UP001244586"/>
    </source>
</evidence>
<dbReference type="InterPro" id="IPR051906">
    <property type="entry name" value="TolC-like"/>
</dbReference>
<dbReference type="SUPFAM" id="SSF56954">
    <property type="entry name" value="Outer membrane efflux proteins (OEP)"/>
    <property type="match status" value="1"/>
</dbReference>
<dbReference type="RefSeq" id="WP_308469634.1">
    <property type="nucleotide sequence ID" value="NZ_CP121776.1"/>
</dbReference>
<accession>A0AAJ6LDU6</accession>
<sequence length="464" mass="51322">MKVLALTKIASMVAGASVAMTVSAADLTSVTKTAIENNPEVQVQWSNFLEATANQKQARAGYLPSIDLNAAYGKGNREFDGDRGWFNQGQAEIALTQVLFDGFRIKSKVEQGDYAALKRYYELNAGVEQKAFEAAQAYLDVQRYRDLVKLAETNFNNHQRVYNQIQQKTKQGVGNGADLAQISGRLSLAQTNLMTEQANLNDVSARFARIVGVEPSSNLAPVTINVALPNSTQEVVTAAYNNNNSLKAALSEMQYARASAQEFKANMYPKLSFVARTGLYQNRNSFDERTNPDNDKYGQDSAVELRLNYNLFNGFADRAAMNAANARVLQSDDLKNKACVDIRQTSAVAYNNVNNYSSQLQWLQRHRDESASVVKAYNDQFDIGRRTLLDVLDSENEAFQANRAYVSAQYDLKIAQFQTLYSTGQLLPALGIQRDNLPAVSEVSQREINAANMCSANVQAQVAE</sequence>
<dbReference type="Proteomes" id="UP001244586">
    <property type="component" value="Chromosome"/>
</dbReference>
<evidence type="ECO:0000256" key="1">
    <source>
        <dbReference type="ARBA" id="ARBA00004442"/>
    </source>
</evidence>
<dbReference type="GO" id="GO:1990281">
    <property type="term" value="C:efflux pump complex"/>
    <property type="evidence" value="ECO:0007669"/>
    <property type="project" value="TreeGrafter"/>
</dbReference>
<evidence type="ECO:0000256" key="5">
    <source>
        <dbReference type="ARBA" id="ARBA00022692"/>
    </source>
</evidence>
<keyword evidence="7" id="KW-0998">Cell outer membrane</keyword>
<feature type="chain" id="PRO_5042560870" evidence="8">
    <location>
        <begin position="25"/>
        <end position="464"/>
    </location>
</feature>
<gene>
    <name evidence="9" type="ORF">QBJ73_07615</name>
</gene>
<name>A0AAJ6LDU6_ACIJO</name>
<dbReference type="InterPro" id="IPR003423">
    <property type="entry name" value="OMP_efflux"/>
</dbReference>
<keyword evidence="3" id="KW-0813">Transport</keyword>